<feature type="transmembrane region" description="Helical" evidence="1">
    <location>
        <begin position="155"/>
        <end position="171"/>
    </location>
</feature>
<protein>
    <submittedName>
        <fullName evidence="2">Stage III sporulation protein AB</fullName>
    </submittedName>
</protein>
<evidence type="ECO:0000313" key="3">
    <source>
        <dbReference type="Proteomes" id="UP000323166"/>
    </source>
</evidence>
<keyword evidence="1" id="KW-0472">Membrane</keyword>
<evidence type="ECO:0000313" key="2">
    <source>
        <dbReference type="EMBL" id="TYO95639.1"/>
    </source>
</evidence>
<dbReference type="InterPro" id="IPR014198">
    <property type="entry name" value="Spore_III_AB"/>
</dbReference>
<keyword evidence="1" id="KW-0812">Transmembrane</keyword>
<accession>A0A5S4ZSB4</accession>
<dbReference type="PIRSF" id="PIRSF021435">
    <property type="entry name" value="SpoIIIAB"/>
    <property type="match status" value="1"/>
</dbReference>
<keyword evidence="1" id="KW-1133">Transmembrane helix</keyword>
<evidence type="ECO:0000256" key="1">
    <source>
        <dbReference type="SAM" id="Phobius"/>
    </source>
</evidence>
<comment type="caution">
    <text evidence="2">The sequence shown here is derived from an EMBL/GenBank/DDBJ whole genome shotgun (WGS) entry which is preliminary data.</text>
</comment>
<dbReference type="RefSeq" id="WP_166511607.1">
    <property type="nucleotide sequence ID" value="NZ_VNHM01000007.1"/>
</dbReference>
<dbReference type="NCBIfam" id="TIGR02833">
    <property type="entry name" value="spore_III_AB"/>
    <property type="match status" value="1"/>
</dbReference>
<reference evidence="2 3" key="1">
    <citation type="submission" date="2019-07" db="EMBL/GenBank/DDBJ databases">
        <title>Genomic Encyclopedia of Type Strains, Phase I: the one thousand microbial genomes (KMG-I) project.</title>
        <authorList>
            <person name="Kyrpides N."/>
        </authorList>
    </citation>
    <scope>NUCLEOTIDE SEQUENCE [LARGE SCALE GENOMIC DNA]</scope>
    <source>
        <strain evidence="2 3">DSM 6562</strain>
    </source>
</reference>
<dbReference type="Proteomes" id="UP000323166">
    <property type="component" value="Unassembled WGS sequence"/>
</dbReference>
<sequence>MLKLIGGLLVVASSGLAGWWVSRGYARRPVELRQFIAALQLLETEITYAATPLPEALGRVAEQVGSPAASFFRQVSGALGAHTGCSAREAWHAALRTHGPGSALSSGDLAVLGGLGNSIGISDREDQGKHLRLAAEQLKTALVAADDAAAKNVRMWNYLGLLGGLIIVLALY</sequence>
<proteinExistence type="predicted"/>
<keyword evidence="3" id="KW-1185">Reference proteome</keyword>
<dbReference type="Pfam" id="PF09548">
    <property type="entry name" value="Spore_III_AB"/>
    <property type="match status" value="1"/>
</dbReference>
<name>A0A5S4ZSB4_9FIRM</name>
<organism evidence="2 3">
    <name type="scientific">Desulfallas thermosapovorans DSM 6562</name>
    <dbReference type="NCBI Taxonomy" id="1121431"/>
    <lineage>
        <taxon>Bacteria</taxon>
        <taxon>Bacillati</taxon>
        <taxon>Bacillota</taxon>
        <taxon>Clostridia</taxon>
        <taxon>Eubacteriales</taxon>
        <taxon>Desulfallaceae</taxon>
        <taxon>Desulfallas</taxon>
    </lineage>
</organism>
<gene>
    <name evidence="2" type="ORF">LX24_01602</name>
</gene>
<dbReference type="EMBL" id="VNHM01000007">
    <property type="protein sequence ID" value="TYO95639.1"/>
    <property type="molecule type" value="Genomic_DNA"/>
</dbReference>
<dbReference type="AlphaFoldDB" id="A0A5S4ZSB4"/>